<reference evidence="3 4" key="1">
    <citation type="journal article" date="2015" name="Stand. Genomic Sci.">
        <title>Genomic Encyclopedia of Bacterial and Archaeal Type Strains, Phase III: the genomes of soil and plant-associated and newly described type strains.</title>
        <authorList>
            <person name="Whitman W.B."/>
            <person name="Woyke T."/>
            <person name="Klenk H.P."/>
            <person name="Zhou Y."/>
            <person name="Lilburn T.G."/>
            <person name="Beck B.J."/>
            <person name="De Vos P."/>
            <person name="Vandamme P."/>
            <person name="Eisen J.A."/>
            <person name="Garrity G."/>
            <person name="Hugenholtz P."/>
            <person name="Kyrpides N.C."/>
        </authorList>
    </citation>
    <scope>NUCLEOTIDE SEQUENCE [LARGE SCALE GENOMIC DNA]</scope>
    <source>
        <strain evidence="3 4">CGMCC 1.6858</strain>
    </source>
</reference>
<dbReference type="AlphaFoldDB" id="A0A562QF55"/>
<dbReference type="OrthoDB" id="8590768at2"/>
<keyword evidence="4" id="KW-1185">Reference proteome</keyword>
<evidence type="ECO:0000313" key="3">
    <source>
        <dbReference type="EMBL" id="TWI54800.1"/>
    </source>
</evidence>
<keyword evidence="1" id="KW-0812">Transmembrane</keyword>
<feature type="transmembrane region" description="Helical" evidence="1">
    <location>
        <begin position="128"/>
        <end position="145"/>
    </location>
</feature>
<feature type="transmembrane region" description="Helical" evidence="1">
    <location>
        <begin position="6"/>
        <end position="29"/>
    </location>
</feature>
<evidence type="ECO:0000256" key="1">
    <source>
        <dbReference type="SAM" id="Phobius"/>
    </source>
</evidence>
<sequence length="209" mass="22119">MQGMVFITNFGDSSVMLPCALIIALWLWIGASRRAALLWLVLFGTACLSVAVSKMAFFGWGVGIRAYDFTGFSGHSMLACSVIPVLFWLLASRTRAAVRGGAALAGALFALVISATRIKLGFHSISEVVTGAPIGLVTSGSFLWLMRAQSVQLRSSLAVMASLVAPLLVLHGLNAPTQHLMEDLATKLSSGASPYTRAHQRAGVKPLSD</sequence>
<evidence type="ECO:0000259" key="2">
    <source>
        <dbReference type="Pfam" id="PF01569"/>
    </source>
</evidence>
<dbReference type="InterPro" id="IPR000326">
    <property type="entry name" value="PAP2/HPO"/>
</dbReference>
<dbReference type="RefSeq" id="WP_145140703.1">
    <property type="nucleotide sequence ID" value="NZ_VLKY01000005.1"/>
</dbReference>
<feature type="transmembrane region" description="Helical" evidence="1">
    <location>
        <begin position="72"/>
        <end position="90"/>
    </location>
</feature>
<dbReference type="EMBL" id="VLKY01000005">
    <property type="protein sequence ID" value="TWI54800.1"/>
    <property type="molecule type" value="Genomic_DNA"/>
</dbReference>
<dbReference type="SUPFAM" id="SSF48317">
    <property type="entry name" value="Acid phosphatase/Vanadium-dependent haloperoxidase"/>
    <property type="match status" value="1"/>
</dbReference>
<dbReference type="Proteomes" id="UP000316905">
    <property type="component" value="Unassembled WGS sequence"/>
</dbReference>
<organism evidence="3 4">
    <name type="scientific">Pseudomonas duriflava</name>
    <dbReference type="NCBI Taxonomy" id="459528"/>
    <lineage>
        <taxon>Bacteria</taxon>
        <taxon>Pseudomonadati</taxon>
        <taxon>Pseudomonadota</taxon>
        <taxon>Gammaproteobacteria</taxon>
        <taxon>Pseudomonadales</taxon>
        <taxon>Pseudomonadaceae</taxon>
        <taxon>Pseudomonas</taxon>
    </lineage>
</organism>
<name>A0A562QF55_9PSED</name>
<dbReference type="Gene3D" id="1.20.144.10">
    <property type="entry name" value="Phosphatidic acid phosphatase type 2/haloperoxidase"/>
    <property type="match status" value="1"/>
</dbReference>
<comment type="caution">
    <text evidence="3">The sequence shown here is derived from an EMBL/GenBank/DDBJ whole genome shotgun (WGS) entry which is preliminary data.</text>
</comment>
<keyword evidence="1" id="KW-0472">Membrane</keyword>
<dbReference type="Pfam" id="PF01569">
    <property type="entry name" value="PAP2"/>
    <property type="match status" value="1"/>
</dbReference>
<feature type="transmembrane region" description="Helical" evidence="1">
    <location>
        <begin position="102"/>
        <end position="122"/>
    </location>
</feature>
<keyword evidence="1" id="KW-1133">Transmembrane helix</keyword>
<feature type="domain" description="Phosphatidic acid phosphatase type 2/haloperoxidase" evidence="2">
    <location>
        <begin position="72"/>
        <end position="147"/>
    </location>
</feature>
<feature type="transmembrane region" description="Helical" evidence="1">
    <location>
        <begin position="36"/>
        <end position="60"/>
    </location>
</feature>
<feature type="transmembrane region" description="Helical" evidence="1">
    <location>
        <begin position="157"/>
        <end position="174"/>
    </location>
</feature>
<gene>
    <name evidence="3" type="ORF">IQ22_01703</name>
</gene>
<proteinExistence type="predicted"/>
<dbReference type="InterPro" id="IPR036938">
    <property type="entry name" value="PAP2/HPO_sf"/>
</dbReference>
<evidence type="ECO:0000313" key="4">
    <source>
        <dbReference type="Proteomes" id="UP000316905"/>
    </source>
</evidence>
<accession>A0A562QF55</accession>
<protein>
    <submittedName>
        <fullName evidence="3">PAP2 superfamily protein</fullName>
    </submittedName>
</protein>